<evidence type="ECO:0000313" key="3">
    <source>
        <dbReference type="RefSeq" id="XP_039246832.1"/>
    </source>
</evidence>
<feature type="compositionally biased region" description="Basic and acidic residues" evidence="1">
    <location>
        <begin position="93"/>
        <end position="104"/>
    </location>
</feature>
<reference evidence="3" key="1">
    <citation type="submission" date="2025-08" db="UniProtKB">
        <authorList>
            <consortium name="RefSeq"/>
        </authorList>
    </citation>
    <scope>IDENTIFICATION</scope>
    <source>
        <tissue evidence="3">Muscle</tissue>
    </source>
</reference>
<accession>A0A7R5L7J5</accession>
<organism evidence="2 3">
    <name type="scientific">Pipra filicauda</name>
    <name type="common">Wire-tailed manakin</name>
    <dbReference type="NCBI Taxonomy" id="649802"/>
    <lineage>
        <taxon>Eukaryota</taxon>
        <taxon>Metazoa</taxon>
        <taxon>Chordata</taxon>
        <taxon>Craniata</taxon>
        <taxon>Vertebrata</taxon>
        <taxon>Euteleostomi</taxon>
        <taxon>Archelosauria</taxon>
        <taxon>Archosauria</taxon>
        <taxon>Dinosauria</taxon>
        <taxon>Saurischia</taxon>
        <taxon>Theropoda</taxon>
        <taxon>Coelurosauria</taxon>
        <taxon>Aves</taxon>
        <taxon>Neognathae</taxon>
        <taxon>Neoaves</taxon>
        <taxon>Telluraves</taxon>
        <taxon>Australaves</taxon>
        <taxon>Passeriformes</taxon>
        <taxon>Pipridae</taxon>
        <taxon>Pipra</taxon>
    </lineage>
</organism>
<evidence type="ECO:0000256" key="1">
    <source>
        <dbReference type="SAM" id="MobiDB-lite"/>
    </source>
</evidence>
<sequence length="195" mass="20589">MPPKAFPRSLPSAAVPIPHCVPRSPAHLLLWEQGQIPAPCSTPSSTSAWDSGALSPGIPRPRGKHRLGNSAGHRPGTGFTQPRAAGAAPGEGVQRHRPDSELEKGAVPGVAVSPPTHGRAPGTSPRRDHRTQSLRAAPRSPSARSTSTETGMEQSCRLQRSQPAPEDSGSPPDKPTAPNPSRSLRRPWQFTIPLP</sequence>
<feature type="compositionally biased region" description="Low complexity" evidence="1">
    <location>
        <begin position="37"/>
        <end position="48"/>
    </location>
</feature>
<dbReference type="GeneID" id="113991948"/>
<protein>
    <submittedName>
        <fullName evidence="3">Translation initiation factor IF-2-like</fullName>
    </submittedName>
</protein>
<gene>
    <name evidence="3" type="primary">LOC113991948</name>
</gene>
<feature type="compositionally biased region" description="Low complexity" evidence="1">
    <location>
        <begin position="135"/>
        <end position="148"/>
    </location>
</feature>
<feature type="compositionally biased region" description="Polar residues" evidence="1">
    <location>
        <begin position="149"/>
        <end position="162"/>
    </location>
</feature>
<feature type="region of interest" description="Disordered" evidence="1">
    <location>
        <begin position="36"/>
        <end position="195"/>
    </location>
</feature>
<dbReference type="RefSeq" id="XP_039246832.1">
    <property type="nucleotide sequence ID" value="XM_039390898.1"/>
</dbReference>
<dbReference type="Proteomes" id="UP000504627">
    <property type="component" value="Unplaced"/>
</dbReference>
<keyword evidence="2" id="KW-1185">Reference proteome</keyword>
<proteinExistence type="predicted"/>
<dbReference type="InParanoid" id="A0A7R5L7J5"/>
<evidence type="ECO:0000313" key="2">
    <source>
        <dbReference type="Proteomes" id="UP000504627"/>
    </source>
</evidence>
<dbReference type="AlphaFoldDB" id="A0A7R5L7J5"/>
<name>A0A7R5L7J5_9PASS</name>